<protein>
    <submittedName>
        <fullName evidence="3">Putative DNA-3-methyladenine glycosylase II</fullName>
    </submittedName>
</protein>
<dbReference type="PANTHER" id="PTHR43003">
    <property type="entry name" value="DNA-3-METHYLADENINE GLYCOSYLASE"/>
    <property type="match status" value="1"/>
</dbReference>
<evidence type="ECO:0000313" key="3">
    <source>
        <dbReference type="EMBL" id="EJP72524.1"/>
    </source>
</evidence>
<dbReference type="GO" id="GO:0043916">
    <property type="term" value="F:DNA-7-methylguanine glycosylase activity"/>
    <property type="evidence" value="ECO:0007669"/>
    <property type="project" value="TreeGrafter"/>
</dbReference>
<dbReference type="PANTHER" id="PTHR43003:SF5">
    <property type="entry name" value="DNA-3-METHYLADENINE GLYCOSYLASE"/>
    <property type="match status" value="1"/>
</dbReference>
<dbReference type="GO" id="GO:0006285">
    <property type="term" value="P:base-excision repair, AP site formation"/>
    <property type="evidence" value="ECO:0007669"/>
    <property type="project" value="TreeGrafter"/>
</dbReference>
<dbReference type="EMBL" id="JH611190">
    <property type="protein sequence ID" value="EJP72524.1"/>
    <property type="molecule type" value="Genomic_DNA"/>
</dbReference>
<dbReference type="GO" id="GO:0032131">
    <property type="term" value="F:alkylated DNA binding"/>
    <property type="evidence" value="ECO:0007669"/>
    <property type="project" value="TreeGrafter"/>
</dbReference>
<dbReference type="InterPro" id="IPR051912">
    <property type="entry name" value="Alkylbase_DNA_Glycosylase/TA"/>
</dbReference>
<evidence type="ECO:0000256" key="2">
    <source>
        <dbReference type="ARBA" id="ARBA00023204"/>
    </source>
</evidence>
<reference evidence="3 4" key="1">
    <citation type="journal article" date="2012" name="ISME J.">
        <title>Genomic insights to SAR86, an abundant and uncultivated marine bacterial lineage.</title>
        <authorList>
            <person name="Dupont C.L."/>
            <person name="Rusch D.B."/>
            <person name="Yooseph S."/>
            <person name="Lombardo M.J."/>
            <person name="Richter R.A."/>
            <person name="Valas R."/>
            <person name="Novotny M."/>
            <person name="Yee-Greenbaum J."/>
            <person name="Selengut J.D."/>
            <person name="Haft D.H."/>
            <person name="Halpern A.L."/>
            <person name="Lasken R.S."/>
            <person name="Nealson K."/>
            <person name="Friedman R."/>
            <person name="Venter J.C."/>
        </authorList>
    </citation>
    <scope>NUCLEOTIDE SEQUENCE [LARGE SCALE GENOMIC DNA]</scope>
</reference>
<gene>
    <name evidence="3" type="ORF">NT02SARS_1140</name>
</gene>
<dbReference type="AlphaFoldDB" id="J4KSD7"/>
<proteinExistence type="predicted"/>
<dbReference type="HOGENOM" id="CLU_000445_72_5_6"/>
<dbReference type="Gene3D" id="1.10.1670.40">
    <property type="match status" value="1"/>
</dbReference>
<dbReference type="GO" id="GO:0006307">
    <property type="term" value="P:DNA alkylation repair"/>
    <property type="evidence" value="ECO:0007669"/>
    <property type="project" value="TreeGrafter"/>
</dbReference>
<dbReference type="SUPFAM" id="SSF48150">
    <property type="entry name" value="DNA-glycosylase"/>
    <property type="match status" value="1"/>
</dbReference>
<dbReference type="InterPro" id="IPR011257">
    <property type="entry name" value="DNA_glycosylase"/>
</dbReference>
<organism evidence="3 4">
    <name type="scientific">SAR86 cluster bacterium SAR86B</name>
    <dbReference type="NCBI Taxonomy" id="1123867"/>
    <lineage>
        <taxon>Bacteria</taxon>
        <taxon>Pseudomonadati</taxon>
        <taxon>Pseudomonadota</taxon>
        <taxon>Gammaproteobacteria</taxon>
        <taxon>SAR86 cluster</taxon>
    </lineage>
</organism>
<sequence>MNKRDLDGYKYCLDKAKSNKHKNFYNYLSTSKKISIKNRIDKNLDLKEFLIKTIIGQQISVSAAKSIWENTYPIIKKNKFNENDLKNCGVSNMKQKYIMSVNDYLNKNPQHKSSLKKLSKEELNKIFLPLKGIGPWTINIMQMFYLEDKDIWLPGDLGIQKSFKYFFEDNNMDEIQNLYKPYRTYFCLYLWSGLSFVNKN</sequence>
<keyword evidence="1" id="KW-0227">DNA damage</keyword>
<dbReference type="GO" id="GO:0008725">
    <property type="term" value="F:DNA-3-methyladenine glycosylase activity"/>
    <property type="evidence" value="ECO:0007669"/>
    <property type="project" value="TreeGrafter"/>
</dbReference>
<evidence type="ECO:0000313" key="4">
    <source>
        <dbReference type="Proteomes" id="UP000010116"/>
    </source>
</evidence>
<dbReference type="Gene3D" id="1.10.340.30">
    <property type="entry name" value="Hypothetical protein, domain 2"/>
    <property type="match status" value="1"/>
</dbReference>
<accession>J4KSD7</accession>
<dbReference type="Proteomes" id="UP000010116">
    <property type="component" value="Unassembled WGS sequence"/>
</dbReference>
<dbReference type="GO" id="GO:0032993">
    <property type="term" value="C:protein-DNA complex"/>
    <property type="evidence" value="ECO:0007669"/>
    <property type="project" value="TreeGrafter"/>
</dbReference>
<evidence type="ECO:0000256" key="1">
    <source>
        <dbReference type="ARBA" id="ARBA00022763"/>
    </source>
</evidence>
<name>J4KSD7_9GAMM</name>
<keyword evidence="2" id="KW-0234">DNA repair</keyword>